<dbReference type="SUPFAM" id="SSF56784">
    <property type="entry name" value="HAD-like"/>
    <property type="match status" value="1"/>
</dbReference>
<dbReference type="NCBIfam" id="TIGR01511">
    <property type="entry name" value="ATPase-IB1_Cu"/>
    <property type="match status" value="1"/>
</dbReference>
<dbReference type="GO" id="GO:0016887">
    <property type="term" value="F:ATP hydrolysis activity"/>
    <property type="evidence" value="ECO:0007669"/>
    <property type="project" value="InterPro"/>
</dbReference>
<evidence type="ECO:0000256" key="7">
    <source>
        <dbReference type="ARBA" id="ARBA00022989"/>
    </source>
</evidence>
<dbReference type="PANTHER" id="PTHR48085">
    <property type="entry name" value="CADMIUM/ZINC-TRANSPORTING ATPASE HMA2-RELATED"/>
    <property type="match status" value="1"/>
</dbReference>
<evidence type="ECO:0000256" key="1">
    <source>
        <dbReference type="ARBA" id="ARBA00004651"/>
    </source>
</evidence>
<organism evidence="13 14">
    <name type="scientific">Formimonas warabiya</name>
    <dbReference type="NCBI Taxonomy" id="1761012"/>
    <lineage>
        <taxon>Bacteria</taxon>
        <taxon>Bacillati</taxon>
        <taxon>Bacillota</taxon>
        <taxon>Clostridia</taxon>
        <taxon>Eubacteriales</taxon>
        <taxon>Peptococcaceae</taxon>
        <taxon>Candidatus Formimonas</taxon>
    </lineage>
</organism>
<dbReference type="SFLD" id="SFLDF00027">
    <property type="entry name" value="p-type_atpase"/>
    <property type="match status" value="1"/>
</dbReference>
<dbReference type="Pfam" id="PF00122">
    <property type="entry name" value="E1-E2_ATPase"/>
    <property type="match status" value="1"/>
</dbReference>
<dbReference type="InterPro" id="IPR044492">
    <property type="entry name" value="P_typ_ATPase_HD_dom"/>
</dbReference>
<evidence type="ECO:0000256" key="5">
    <source>
        <dbReference type="ARBA" id="ARBA00022723"/>
    </source>
</evidence>
<comment type="catalytic activity">
    <reaction evidence="10">
        <text>Cd(2+)(in) + ATP + H2O = Cd(2+)(out) + ADP + phosphate + H(+)</text>
        <dbReference type="Rhea" id="RHEA:12132"/>
        <dbReference type="ChEBI" id="CHEBI:15377"/>
        <dbReference type="ChEBI" id="CHEBI:15378"/>
        <dbReference type="ChEBI" id="CHEBI:30616"/>
        <dbReference type="ChEBI" id="CHEBI:43474"/>
        <dbReference type="ChEBI" id="CHEBI:48775"/>
        <dbReference type="ChEBI" id="CHEBI:456216"/>
        <dbReference type="EC" id="7.2.2.21"/>
    </reaction>
</comment>
<dbReference type="AlphaFoldDB" id="A0A3G1KYI3"/>
<dbReference type="NCBIfam" id="TIGR01525">
    <property type="entry name" value="ATPase-IB_hvy"/>
    <property type="match status" value="1"/>
</dbReference>
<feature type="transmembrane region" description="Helical" evidence="11">
    <location>
        <begin position="241"/>
        <end position="260"/>
    </location>
</feature>
<feature type="domain" description="P-type ATPase A" evidence="12">
    <location>
        <begin position="125"/>
        <end position="224"/>
    </location>
</feature>
<evidence type="ECO:0000256" key="4">
    <source>
        <dbReference type="ARBA" id="ARBA00022692"/>
    </source>
</evidence>
<dbReference type="Gene3D" id="2.70.150.10">
    <property type="entry name" value="Calcium-transporting ATPase, cytoplasmic transduction domain A"/>
    <property type="match status" value="1"/>
</dbReference>
<feature type="transmembrane region" description="Helical" evidence="11">
    <location>
        <begin position="43"/>
        <end position="68"/>
    </location>
</feature>
<evidence type="ECO:0000256" key="11">
    <source>
        <dbReference type="RuleBase" id="RU362081"/>
    </source>
</evidence>
<dbReference type="GO" id="GO:0046872">
    <property type="term" value="F:metal ion binding"/>
    <property type="evidence" value="ECO:0007669"/>
    <property type="project" value="UniProtKB-KW"/>
</dbReference>
<dbReference type="SFLD" id="SFLDG00002">
    <property type="entry name" value="C1.7:_P-type_atpase_like"/>
    <property type="match status" value="1"/>
</dbReference>
<dbReference type="Proteomes" id="UP000323521">
    <property type="component" value="Chromosome"/>
</dbReference>
<evidence type="ECO:0000256" key="8">
    <source>
        <dbReference type="ARBA" id="ARBA00023136"/>
    </source>
</evidence>
<keyword evidence="11" id="KW-1003">Cell membrane</keyword>
<keyword evidence="11" id="KW-0067">ATP-binding</keyword>
<dbReference type="GO" id="GO:0005886">
    <property type="term" value="C:plasma membrane"/>
    <property type="evidence" value="ECO:0007669"/>
    <property type="project" value="UniProtKB-SubCell"/>
</dbReference>
<evidence type="ECO:0000256" key="10">
    <source>
        <dbReference type="ARBA" id="ARBA00049338"/>
    </source>
</evidence>
<proteinExistence type="inferred from homology"/>
<dbReference type="SUPFAM" id="SSF81653">
    <property type="entry name" value="Calcium ATPase, transduction domain A"/>
    <property type="match status" value="1"/>
</dbReference>
<dbReference type="NCBIfam" id="TIGR01512">
    <property type="entry name" value="ATPase-IB2_Cd"/>
    <property type="match status" value="1"/>
</dbReference>
<dbReference type="InterPro" id="IPR023214">
    <property type="entry name" value="HAD_sf"/>
</dbReference>
<dbReference type="EMBL" id="CP017634">
    <property type="protein sequence ID" value="ATW27470.1"/>
    <property type="molecule type" value="Genomic_DNA"/>
</dbReference>
<keyword evidence="14" id="KW-1185">Reference proteome</keyword>
<evidence type="ECO:0000256" key="6">
    <source>
        <dbReference type="ARBA" id="ARBA00022967"/>
    </source>
</evidence>
<keyword evidence="4 11" id="KW-0812">Transmembrane</keyword>
<dbReference type="Gene3D" id="3.40.50.1000">
    <property type="entry name" value="HAD superfamily/HAD-like"/>
    <property type="match status" value="1"/>
</dbReference>
<feature type="transmembrane region" description="Helical" evidence="11">
    <location>
        <begin position="20"/>
        <end position="36"/>
    </location>
</feature>
<dbReference type="PRINTS" id="PR00119">
    <property type="entry name" value="CATATPASE"/>
</dbReference>
<dbReference type="InterPro" id="IPR036412">
    <property type="entry name" value="HAD-like_sf"/>
</dbReference>
<keyword evidence="11" id="KW-0547">Nucleotide-binding</keyword>
<evidence type="ECO:0000256" key="2">
    <source>
        <dbReference type="ARBA" id="ARBA00006024"/>
    </source>
</evidence>
<evidence type="ECO:0000256" key="3">
    <source>
        <dbReference type="ARBA" id="ARBA00022539"/>
    </source>
</evidence>
<evidence type="ECO:0000259" key="12">
    <source>
        <dbReference type="Pfam" id="PF00122"/>
    </source>
</evidence>
<dbReference type="PROSITE" id="PS00154">
    <property type="entry name" value="ATPASE_E1_E2"/>
    <property type="match status" value="1"/>
</dbReference>
<dbReference type="SUPFAM" id="SSF81665">
    <property type="entry name" value="Calcium ATPase, transmembrane domain M"/>
    <property type="match status" value="1"/>
</dbReference>
<dbReference type="OrthoDB" id="9760364at2"/>
<keyword evidence="6" id="KW-1278">Translocase</keyword>
<evidence type="ECO:0000256" key="9">
    <source>
        <dbReference type="ARBA" id="ARBA00039103"/>
    </source>
</evidence>
<dbReference type="InterPro" id="IPR059000">
    <property type="entry name" value="ATPase_P-type_domA"/>
</dbReference>
<dbReference type="InterPro" id="IPR018303">
    <property type="entry name" value="ATPase_P-typ_P_site"/>
</dbReference>
<dbReference type="PRINTS" id="PR00941">
    <property type="entry name" value="CDATPASE"/>
</dbReference>
<dbReference type="CDD" id="cd02079">
    <property type="entry name" value="P-type_ATPase_HM"/>
    <property type="match status" value="1"/>
</dbReference>
<dbReference type="GO" id="GO:0008551">
    <property type="term" value="F:P-type cadmium transporter activity"/>
    <property type="evidence" value="ECO:0007669"/>
    <property type="project" value="UniProtKB-EC"/>
</dbReference>
<dbReference type="PANTHER" id="PTHR48085:SF5">
    <property type="entry name" value="CADMIUM_ZINC-TRANSPORTING ATPASE HMA4-RELATED"/>
    <property type="match status" value="1"/>
</dbReference>
<dbReference type="InterPro" id="IPR051014">
    <property type="entry name" value="Cation_Transport_ATPase_IB"/>
</dbReference>
<accession>A0A3G1KYI3</accession>
<reference evidence="13 14" key="1">
    <citation type="submission" date="2016-10" db="EMBL/GenBank/DDBJ databases">
        <title>Complete Genome Sequence of Peptococcaceae strain DCMF.</title>
        <authorList>
            <person name="Edwards R.J."/>
            <person name="Holland S.I."/>
            <person name="Deshpande N.P."/>
            <person name="Wong Y.K."/>
            <person name="Ertan H."/>
            <person name="Manefield M."/>
            <person name="Russell T.L."/>
            <person name="Lee M.J."/>
        </authorList>
    </citation>
    <scope>NUCLEOTIDE SEQUENCE [LARGE SCALE GENOMIC DNA]</scope>
    <source>
        <strain evidence="13 14">DCMF</strain>
    </source>
</reference>
<dbReference type="NCBIfam" id="TIGR01494">
    <property type="entry name" value="ATPase_P-type"/>
    <property type="match status" value="1"/>
</dbReference>
<dbReference type="SFLD" id="SFLDS00003">
    <property type="entry name" value="Haloacid_Dehalogenase"/>
    <property type="match status" value="1"/>
</dbReference>
<feature type="transmembrane region" description="Helical" evidence="11">
    <location>
        <begin position="80"/>
        <end position="107"/>
    </location>
</feature>
<dbReference type="InterPro" id="IPR027256">
    <property type="entry name" value="P-typ_ATPase_IB"/>
</dbReference>
<evidence type="ECO:0000313" key="13">
    <source>
        <dbReference type="EMBL" id="ATW27470.1"/>
    </source>
</evidence>
<sequence>MIGRYANQRNFKELLNIREFYLMALGSLLILFSYFLEPSFPLLASVLALCAVAVLGGPIIWGAVTGLMQKQMNVDELVSLAIIASVAAGEYLSAAIVAFIMVLGSLLEKFTSQRARSAIQSLIRLSPAEASVLQDGVETVLPLGEIKAGDLVVIRSGERVPVDGVVMKGTASINQASLTGESLPVEKSVDDPVFAGSISYTGMLVVRVEKVGEDTTLGKLIRLVHEAEQLRAPVLRVADKYARYFTPFIVGLSILVYLISGDMYRSITVLIVGCPCAFILAAPTAVTAALGNAAKNGILIKNGASLEELGRIDATVFDKTGTLTKGEPVVEEIIPLNGKPEKYILSMAASAEKYSEHPLAGAVFQAAERSQSIIYDAENFRQIPGQGIEAMVENKKIFVGTAPTGADHPLSEMTAKTYLTVKEDDQPIGYLGISDEIRSEAKLLVPALNRLGINKVVLLSGDRRTVAEHIAQITGIKELDAELLPEQKLDAIRKLQEQKYKVIMVGDGINDAPSLTTADIGIAMGAMGTDVAIESADIALMADDLTKIPYVIKLGQATLKTINYNIMFALVFNLLAILASSMGYLSPVLGAVTHNVGSVFVAANSAKLIRKKFLLK</sequence>
<dbReference type="InterPro" id="IPR008250">
    <property type="entry name" value="ATPase_P-typ_transduc_dom_A_sf"/>
</dbReference>
<keyword evidence="3" id="KW-0104">Cadmium</keyword>
<dbReference type="KEGG" id="fwa:DCMF_24380"/>
<dbReference type="RefSeq" id="WP_148136834.1">
    <property type="nucleotide sequence ID" value="NZ_CP017634.1"/>
</dbReference>
<dbReference type="InterPro" id="IPR023298">
    <property type="entry name" value="ATPase_P-typ_TM_dom_sf"/>
</dbReference>
<keyword evidence="7 11" id="KW-1133">Transmembrane helix</keyword>
<dbReference type="EC" id="7.2.2.21" evidence="9"/>
<feature type="transmembrane region" description="Helical" evidence="11">
    <location>
        <begin position="266"/>
        <end position="291"/>
    </location>
</feature>
<comment type="subcellular location">
    <subcellularLocation>
        <location evidence="1">Cell membrane</location>
        <topology evidence="1">Multi-pass membrane protein</topology>
    </subcellularLocation>
</comment>
<dbReference type="FunFam" id="2.70.150.10:FF:000002">
    <property type="entry name" value="Copper-transporting ATPase 1, putative"/>
    <property type="match status" value="1"/>
</dbReference>
<comment type="similarity">
    <text evidence="2 11">Belongs to the cation transport ATPase (P-type) (TC 3.A.3) family. Type IB subfamily.</text>
</comment>
<dbReference type="Pfam" id="PF00702">
    <property type="entry name" value="Hydrolase"/>
    <property type="match status" value="1"/>
</dbReference>
<protein>
    <recommendedName>
        <fullName evidence="9">Cd(2+)-exporting ATPase</fullName>
        <ecNumber evidence="9">7.2.2.21</ecNumber>
    </recommendedName>
</protein>
<dbReference type="Gene3D" id="3.40.1110.10">
    <property type="entry name" value="Calcium-transporting ATPase, cytoplasmic domain N"/>
    <property type="match status" value="1"/>
</dbReference>
<evidence type="ECO:0000313" key="14">
    <source>
        <dbReference type="Proteomes" id="UP000323521"/>
    </source>
</evidence>
<dbReference type="GO" id="GO:0005524">
    <property type="term" value="F:ATP binding"/>
    <property type="evidence" value="ECO:0007669"/>
    <property type="project" value="UniProtKB-UniRule"/>
</dbReference>
<keyword evidence="5 11" id="KW-0479">Metal-binding</keyword>
<keyword evidence="8 11" id="KW-0472">Membrane</keyword>
<dbReference type="InterPro" id="IPR023299">
    <property type="entry name" value="ATPase_P-typ_cyto_dom_N"/>
</dbReference>
<gene>
    <name evidence="13" type="ORF">DCMF_24380</name>
</gene>
<name>A0A3G1KYI3_FORW1</name>
<dbReference type="InterPro" id="IPR001757">
    <property type="entry name" value="P_typ_ATPase"/>
</dbReference>